<dbReference type="PROSITE" id="PS51257">
    <property type="entry name" value="PROKAR_LIPOPROTEIN"/>
    <property type="match status" value="1"/>
</dbReference>
<evidence type="ECO:0000256" key="2">
    <source>
        <dbReference type="SAM" id="SignalP"/>
    </source>
</evidence>
<organism evidence="3 4">
    <name type="scientific">Streptomyces vastus</name>
    <dbReference type="NCBI Taxonomy" id="285451"/>
    <lineage>
        <taxon>Bacteria</taxon>
        <taxon>Bacillati</taxon>
        <taxon>Actinomycetota</taxon>
        <taxon>Actinomycetes</taxon>
        <taxon>Kitasatosporales</taxon>
        <taxon>Streptomycetaceae</taxon>
        <taxon>Streptomyces</taxon>
    </lineage>
</organism>
<dbReference type="RefSeq" id="WP_344396324.1">
    <property type="nucleotide sequence ID" value="NZ_BAAASJ010000120.1"/>
</dbReference>
<keyword evidence="2" id="KW-0732">Signal</keyword>
<gene>
    <name evidence="3" type="ORF">GCM10010307_79630</name>
</gene>
<reference evidence="3 4" key="1">
    <citation type="journal article" date="2019" name="Int. J. Syst. Evol. Microbiol.">
        <title>The Global Catalogue of Microorganisms (GCM) 10K type strain sequencing project: providing services to taxonomists for standard genome sequencing and annotation.</title>
        <authorList>
            <consortium name="The Broad Institute Genomics Platform"/>
            <consortium name="The Broad Institute Genome Sequencing Center for Infectious Disease"/>
            <person name="Wu L."/>
            <person name="Ma J."/>
        </authorList>
    </citation>
    <scope>NUCLEOTIDE SEQUENCE [LARGE SCALE GENOMIC DNA]</scope>
    <source>
        <strain evidence="3 4">JCM 4524</strain>
    </source>
</reference>
<dbReference type="Proteomes" id="UP001500151">
    <property type="component" value="Unassembled WGS sequence"/>
</dbReference>
<feature type="region of interest" description="Disordered" evidence="1">
    <location>
        <begin position="225"/>
        <end position="267"/>
    </location>
</feature>
<feature type="chain" id="PRO_5045784475" description="Lipoprotein" evidence="2">
    <location>
        <begin position="19"/>
        <end position="321"/>
    </location>
</feature>
<feature type="region of interest" description="Disordered" evidence="1">
    <location>
        <begin position="299"/>
        <end position="321"/>
    </location>
</feature>
<sequence>MRRAASLLLVLASGLAIAACGQQADPPASDARPTSSDDPRFSPLAAYDMSDDESRTVGEARWTLAKECMARLGFDSLKNLDTDPVPAWPQRPANTGVLALISYSLDDFRYGIQDPGQAARYGYRAVEAECKRRYPEKRKWTLSEYLALTGEFAVDDSKTVHGHRIPKRGCLGEADRTIYGTSPLDRKDPVLDLETKSLEQGMRDPAWKKADQAWSACMRKAGYRYATPEDAATDPDRDRQERKERRADPHYDPNEPSALEKKTATADARCKQQTGYVRTVHAIDVRIQNQLLAKNRKKLEEQRRWNHDAARKAHDILEDRS</sequence>
<feature type="compositionally biased region" description="Basic and acidic residues" evidence="1">
    <location>
        <begin position="234"/>
        <end position="267"/>
    </location>
</feature>
<feature type="region of interest" description="Disordered" evidence="1">
    <location>
        <begin position="23"/>
        <end position="46"/>
    </location>
</feature>
<feature type="signal peptide" evidence="2">
    <location>
        <begin position="1"/>
        <end position="18"/>
    </location>
</feature>
<protein>
    <recommendedName>
        <fullName evidence="5">Lipoprotein</fullName>
    </recommendedName>
</protein>
<comment type="caution">
    <text evidence="3">The sequence shown here is derived from an EMBL/GenBank/DDBJ whole genome shotgun (WGS) entry which is preliminary data.</text>
</comment>
<proteinExistence type="predicted"/>
<evidence type="ECO:0000256" key="1">
    <source>
        <dbReference type="SAM" id="MobiDB-lite"/>
    </source>
</evidence>
<dbReference type="EMBL" id="BAAASJ010000120">
    <property type="protein sequence ID" value="GAA2661394.1"/>
    <property type="molecule type" value="Genomic_DNA"/>
</dbReference>
<evidence type="ECO:0000313" key="4">
    <source>
        <dbReference type="Proteomes" id="UP001500151"/>
    </source>
</evidence>
<evidence type="ECO:0008006" key="5">
    <source>
        <dbReference type="Google" id="ProtNLM"/>
    </source>
</evidence>
<name>A0ABN3RUV5_9ACTN</name>
<accession>A0ABN3RUV5</accession>
<evidence type="ECO:0000313" key="3">
    <source>
        <dbReference type="EMBL" id="GAA2661394.1"/>
    </source>
</evidence>
<keyword evidence="4" id="KW-1185">Reference proteome</keyword>